<reference evidence="1" key="1">
    <citation type="submission" date="2018-11" db="EMBL/GenBank/DDBJ databases">
        <authorList>
            <consortium name="Pathogen Informatics"/>
        </authorList>
    </citation>
    <scope>NUCLEOTIDE SEQUENCE</scope>
</reference>
<name>A0A3S4ZZV8_9PLAT</name>
<proteinExistence type="predicted"/>
<protein>
    <submittedName>
        <fullName evidence="1">Uncharacterized protein</fullName>
    </submittedName>
</protein>
<dbReference type="AlphaFoldDB" id="A0A3S4ZZV8"/>
<dbReference type="EMBL" id="CAAALY010011215">
    <property type="protein sequence ID" value="VEL11222.1"/>
    <property type="molecule type" value="Genomic_DNA"/>
</dbReference>
<evidence type="ECO:0000313" key="1">
    <source>
        <dbReference type="EMBL" id="VEL11222.1"/>
    </source>
</evidence>
<comment type="caution">
    <text evidence="1">The sequence shown here is derived from an EMBL/GenBank/DDBJ whole genome shotgun (WGS) entry which is preliminary data.</text>
</comment>
<gene>
    <name evidence="1" type="ORF">PXEA_LOCUS4662</name>
</gene>
<sequence length="129" mass="14313">MLTYPEIRFFHVIDWRSLLHHHKSGSIPVGEVDETSSGGVETAVHFSLISDLTSFSRLSGVVRATWSDAPSPKSYAIEVSIFPSVGPWTCIELVSFMDTYLVLVAFLIWDTGLWIDEPLNGPASHGYTD</sequence>
<keyword evidence="2" id="KW-1185">Reference proteome</keyword>
<dbReference type="Proteomes" id="UP000784294">
    <property type="component" value="Unassembled WGS sequence"/>
</dbReference>
<accession>A0A3S4ZZV8</accession>
<evidence type="ECO:0000313" key="2">
    <source>
        <dbReference type="Proteomes" id="UP000784294"/>
    </source>
</evidence>
<organism evidence="1 2">
    <name type="scientific">Protopolystoma xenopodis</name>
    <dbReference type="NCBI Taxonomy" id="117903"/>
    <lineage>
        <taxon>Eukaryota</taxon>
        <taxon>Metazoa</taxon>
        <taxon>Spiralia</taxon>
        <taxon>Lophotrochozoa</taxon>
        <taxon>Platyhelminthes</taxon>
        <taxon>Monogenea</taxon>
        <taxon>Polyopisthocotylea</taxon>
        <taxon>Polystomatidea</taxon>
        <taxon>Polystomatidae</taxon>
        <taxon>Protopolystoma</taxon>
    </lineage>
</organism>